<name>A0A6P7G775_DIAVI</name>
<keyword evidence="1" id="KW-0175">Coiled coil</keyword>
<evidence type="ECO:0000313" key="2">
    <source>
        <dbReference type="RefSeq" id="XP_028144961.1"/>
    </source>
</evidence>
<protein>
    <submittedName>
        <fullName evidence="2">Uncharacterized protein LOC114338557</fullName>
    </submittedName>
</protein>
<dbReference type="SUPFAM" id="SSF58100">
    <property type="entry name" value="Bacterial hemolysins"/>
    <property type="match status" value="1"/>
</dbReference>
<dbReference type="AlphaFoldDB" id="A0A6P7G775"/>
<sequence>MFPMIQLQQMNQEKEKLQMCWMLFNNLKKTTKSPKKDDGSNKEMLTQIMSMLKNLKEDTEKIRKQQKEQDKKMKKISEELKELKKEQIENKNEISAMKNNNEKMLKEINNLQKEIMSCNERIQYLESDKRRKNIVIQGIPITKSNPKILRESVKKFIDKEMELYKKHQRRRGRGCVATKEYVTPGIMRVEIVDALNRIKNVKVVVRPDEIPVEVWNTSTWKRLMCCDK</sequence>
<proteinExistence type="predicted"/>
<gene>
    <name evidence="2" type="primary">LOC114338557</name>
</gene>
<dbReference type="InParanoid" id="A0A6P7G775"/>
<reference evidence="2" key="1">
    <citation type="submission" date="2025-08" db="UniProtKB">
        <authorList>
            <consortium name="RefSeq"/>
        </authorList>
    </citation>
    <scope>IDENTIFICATION</scope>
    <source>
        <tissue evidence="2">Whole insect</tissue>
    </source>
</reference>
<organism evidence="2">
    <name type="scientific">Diabrotica virgifera virgifera</name>
    <name type="common">western corn rootworm</name>
    <dbReference type="NCBI Taxonomy" id="50390"/>
    <lineage>
        <taxon>Eukaryota</taxon>
        <taxon>Metazoa</taxon>
        <taxon>Ecdysozoa</taxon>
        <taxon>Arthropoda</taxon>
        <taxon>Hexapoda</taxon>
        <taxon>Insecta</taxon>
        <taxon>Pterygota</taxon>
        <taxon>Neoptera</taxon>
        <taxon>Endopterygota</taxon>
        <taxon>Coleoptera</taxon>
        <taxon>Polyphaga</taxon>
        <taxon>Cucujiformia</taxon>
        <taxon>Chrysomeloidea</taxon>
        <taxon>Chrysomelidae</taxon>
        <taxon>Galerucinae</taxon>
        <taxon>Diabroticina</taxon>
        <taxon>Diabroticites</taxon>
        <taxon>Diabrotica</taxon>
    </lineage>
</organism>
<accession>A0A6P7G775</accession>
<feature type="coiled-coil region" evidence="1">
    <location>
        <begin position="45"/>
        <end position="128"/>
    </location>
</feature>
<dbReference type="RefSeq" id="XP_028144961.1">
    <property type="nucleotide sequence ID" value="XM_028289160.1"/>
</dbReference>
<evidence type="ECO:0000256" key="1">
    <source>
        <dbReference type="SAM" id="Coils"/>
    </source>
</evidence>